<reference evidence="9 11" key="1">
    <citation type="journal article" date="2019" name="Sci. Rep.">
        <title>Orb-weaving spider Araneus ventricosus genome elucidates the spidroin gene catalogue.</title>
        <authorList>
            <person name="Kono N."/>
            <person name="Nakamura H."/>
            <person name="Ohtoshi R."/>
            <person name="Moran D.A.P."/>
            <person name="Shinohara A."/>
            <person name="Yoshida Y."/>
            <person name="Fujiwara M."/>
            <person name="Mori M."/>
            <person name="Tomita M."/>
            <person name="Arakawa K."/>
        </authorList>
    </citation>
    <scope>NUCLEOTIDE SEQUENCE [LARGE SCALE GENOMIC DNA]</scope>
</reference>
<evidence type="ECO:0000313" key="11">
    <source>
        <dbReference type="Proteomes" id="UP000499080"/>
    </source>
</evidence>
<keyword evidence="6" id="KW-0503">Monooxygenase</keyword>
<dbReference type="GO" id="GO:0005506">
    <property type="term" value="F:iron ion binding"/>
    <property type="evidence" value="ECO:0007669"/>
    <property type="project" value="InterPro"/>
</dbReference>
<dbReference type="AlphaFoldDB" id="A0A4Y2DMX8"/>
<sequence>IGAIIDECTKSVLEVCEQHSDNGEPVDCKGLFGAFTMDVIANSAFGTKIDSHKDPQNEFVRRVRDSFLKISLTIMTLFFLIPTWVFKLVPRSLNPIKMDRDDFFRDVVRSVVAKRKETGRRYNDFLQIMMDAADDTRLEENRDITEDETDR</sequence>
<dbReference type="InterPro" id="IPR001128">
    <property type="entry name" value="Cyt_P450"/>
</dbReference>
<keyword evidence="2" id="KW-0349">Heme</keyword>
<keyword evidence="3" id="KW-0479">Metal-binding</keyword>
<evidence type="ECO:0000256" key="5">
    <source>
        <dbReference type="ARBA" id="ARBA00023004"/>
    </source>
</evidence>
<keyword evidence="7" id="KW-0472">Membrane</keyword>
<dbReference type="GO" id="GO:0016712">
    <property type="term" value="F:oxidoreductase activity, acting on paired donors, with incorporation or reduction of molecular oxygen, reduced flavin or flavoprotein as one donor, and incorporation of one atom of oxygen"/>
    <property type="evidence" value="ECO:0007669"/>
    <property type="project" value="InterPro"/>
</dbReference>
<feature type="non-terminal residue" evidence="9">
    <location>
        <position position="1"/>
    </location>
</feature>
<evidence type="ECO:0000313" key="9">
    <source>
        <dbReference type="EMBL" id="GBM17527.1"/>
    </source>
</evidence>
<dbReference type="PANTHER" id="PTHR24302:SF15">
    <property type="entry name" value="FATTY-ACID PEROXYGENASE"/>
    <property type="match status" value="1"/>
</dbReference>
<name>A0A4Y2DMX8_ARAVE</name>
<evidence type="ECO:0000256" key="1">
    <source>
        <dbReference type="ARBA" id="ARBA00010617"/>
    </source>
</evidence>
<evidence type="ECO:0000313" key="10">
    <source>
        <dbReference type="EMBL" id="GBM17528.1"/>
    </source>
</evidence>
<dbReference type="PRINTS" id="PR01689">
    <property type="entry name" value="EP450IICYP3A"/>
</dbReference>
<dbReference type="PANTHER" id="PTHR24302">
    <property type="entry name" value="CYTOCHROME P450 FAMILY 3"/>
    <property type="match status" value="1"/>
</dbReference>
<gene>
    <name evidence="10" type="ORF">AVEN_112559_1</name>
    <name evidence="8" type="ORF">AVEN_240110_1</name>
    <name evidence="9" type="ORF">AVEN_72096_1</name>
</gene>
<accession>A0A4Y2DMX8</accession>
<comment type="caution">
    <text evidence="9">The sequence shown here is derived from an EMBL/GenBank/DDBJ whole genome shotgun (WGS) entry which is preliminary data.</text>
</comment>
<dbReference type="Pfam" id="PF00067">
    <property type="entry name" value="p450"/>
    <property type="match status" value="1"/>
</dbReference>
<dbReference type="InterPro" id="IPR036396">
    <property type="entry name" value="Cyt_P450_sf"/>
</dbReference>
<dbReference type="InterPro" id="IPR008072">
    <property type="entry name" value="Cyt_P450_E_CYP3A"/>
</dbReference>
<organism evidence="9 11">
    <name type="scientific">Araneus ventricosus</name>
    <name type="common">Orbweaver spider</name>
    <name type="synonym">Epeira ventricosa</name>
    <dbReference type="NCBI Taxonomy" id="182803"/>
    <lineage>
        <taxon>Eukaryota</taxon>
        <taxon>Metazoa</taxon>
        <taxon>Ecdysozoa</taxon>
        <taxon>Arthropoda</taxon>
        <taxon>Chelicerata</taxon>
        <taxon>Arachnida</taxon>
        <taxon>Araneae</taxon>
        <taxon>Araneomorphae</taxon>
        <taxon>Entelegynae</taxon>
        <taxon>Araneoidea</taxon>
        <taxon>Araneidae</taxon>
        <taxon>Araneus</taxon>
    </lineage>
</organism>
<keyword evidence="5" id="KW-0408">Iron</keyword>
<dbReference type="Gene3D" id="1.10.630.10">
    <property type="entry name" value="Cytochrome P450"/>
    <property type="match status" value="1"/>
</dbReference>
<keyword evidence="7" id="KW-1133">Transmembrane helix</keyword>
<protein>
    <submittedName>
        <fullName evidence="9">Uncharacterized protein</fullName>
    </submittedName>
</protein>
<dbReference type="GO" id="GO:0020037">
    <property type="term" value="F:heme binding"/>
    <property type="evidence" value="ECO:0007669"/>
    <property type="project" value="InterPro"/>
</dbReference>
<evidence type="ECO:0000313" key="8">
    <source>
        <dbReference type="EMBL" id="GBM17495.1"/>
    </source>
</evidence>
<dbReference type="Proteomes" id="UP000499080">
    <property type="component" value="Unassembled WGS sequence"/>
</dbReference>
<dbReference type="SUPFAM" id="SSF48264">
    <property type="entry name" value="Cytochrome P450"/>
    <property type="match status" value="1"/>
</dbReference>
<evidence type="ECO:0000256" key="6">
    <source>
        <dbReference type="ARBA" id="ARBA00023033"/>
    </source>
</evidence>
<dbReference type="OrthoDB" id="2789670at2759"/>
<evidence type="ECO:0000256" key="7">
    <source>
        <dbReference type="SAM" id="Phobius"/>
    </source>
</evidence>
<proteinExistence type="inferred from homology"/>
<comment type="similarity">
    <text evidence="1">Belongs to the cytochrome P450 family.</text>
</comment>
<feature type="transmembrane region" description="Helical" evidence="7">
    <location>
        <begin position="67"/>
        <end position="89"/>
    </location>
</feature>
<evidence type="ECO:0000256" key="4">
    <source>
        <dbReference type="ARBA" id="ARBA00023002"/>
    </source>
</evidence>
<evidence type="ECO:0000256" key="2">
    <source>
        <dbReference type="ARBA" id="ARBA00022617"/>
    </source>
</evidence>
<dbReference type="EMBL" id="BGPR01089990">
    <property type="protein sequence ID" value="GBM17527.1"/>
    <property type="molecule type" value="Genomic_DNA"/>
</dbReference>
<dbReference type="GO" id="GO:0008395">
    <property type="term" value="F:steroid hydroxylase activity"/>
    <property type="evidence" value="ECO:0007669"/>
    <property type="project" value="TreeGrafter"/>
</dbReference>
<dbReference type="EMBL" id="BGPR01089985">
    <property type="protein sequence ID" value="GBM17495.1"/>
    <property type="molecule type" value="Genomic_DNA"/>
</dbReference>
<evidence type="ECO:0000256" key="3">
    <source>
        <dbReference type="ARBA" id="ARBA00022723"/>
    </source>
</evidence>
<dbReference type="InterPro" id="IPR050705">
    <property type="entry name" value="Cytochrome_P450_3A"/>
</dbReference>
<keyword evidence="4" id="KW-0560">Oxidoreductase</keyword>
<feature type="non-terminal residue" evidence="9">
    <location>
        <position position="151"/>
    </location>
</feature>
<dbReference type="EMBL" id="BGPR01089991">
    <property type="protein sequence ID" value="GBM17528.1"/>
    <property type="molecule type" value="Genomic_DNA"/>
</dbReference>
<keyword evidence="11" id="KW-1185">Reference proteome</keyword>
<keyword evidence="7" id="KW-0812">Transmembrane</keyword>